<evidence type="ECO:0000313" key="2">
    <source>
        <dbReference type="EMBL" id="KAK1942922.1"/>
    </source>
</evidence>
<feature type="compositionally biased region" description="Basic and acidic residues" evidence="1">
    <location>
        <begin position="1"/>
        <end position="24"/>
    </location>
</feature>
<sequence>MAKRALDASPADAKRVRTSLEQEGSKSTAGDDSVFERIKDVLLPAKVKALPHVMSLIARLAMTPEEALKEALATHDLDWMRQLLFKFDCDLTETMVQAAATNQLDIVELVRTDGFDIHNGSDLFAMEVTKKTNAVLEKGVLAAVTSIS</sequence>
<dbReference type="EMBL" id="JASMQC010000008">
    <property type="protein sequence ID" value="KAK1942922.1"/>
    <property type="molecule type" value="Genomic_DNA"/>
</dbReference>
<comment type="caution">
    <text evidence="2">The sequence shown here is derived from an EMBL/GenBank/DDBJ whole genome shotgun (WGS) entry which is preliminary data.</text>
</comment>
<organism evidence="2 3">
    <name type="scientific">Phytophthora citrophthora</name>
    <dbReference type="NCBI Taxonomy" id="4793"/>
    <lineage>
        <taxon>Eukaryota</taxon>
        <taxon>Sar</taxon>
        <taxon>Stramenopiles</taxon>
        <taxon>Oomycota</taxon>
        <taxon>Peronosporomycetes</taxon>
        <taxon>Peronosporales</taxon>
        <taxon>Peronosporaceae</taxon>
        <taxon>Phytophthora</taxon>
    </lineage>
</organism>
<evidence type="ECO:0000256" key="1">
    <source>
        <dbReference type="SAM" id="MobiDB-lite"/>
    </source>
</evidence>
<gene>
    <name evidence="2" type="ORF">P3T76_005559</name>
</gene>
<name>A0AAD9LPQ3_9STRA</name>
<proteinExistence type="predicted"/>
<dbReference type="Proteomes" id="UP001259832">
    <property type="component" value="Unassembled WGS sequence"/>
</dbReference>
<evidence type="ECO:0000313" key="3">
    <source>
        <dbReference type="Proteomes" id="UP001259832"/>
    </source>
</evidence>
<protein>
    <submittedName>
        <fullName evidence="2">Uncharacterized protein</fullName>
    </submittedName>
</protein>
<reference evidence="2" key="1">
    <citation type="submission" date="2023-08" db="EMBL/GenBank/DDBJ databases">
        <title>Reference Genome Resource for the Citrus Pathogen Phytophthora citrophthora.</title>
        <authorList>
            <person name="Moller H."/>
            <person name="Coetzee B."/>
            <person name="Rose L.J."/>
            <person name="Van Niekerk J.M."/>
        </authorList>
    </citation>
    <scope>NUCLEOTIDE SEQUENCE</scope>
    <source>
        <strain evidence="2">STE-U-9442</strain>
    </source>
</reference>
<keyword evidence="3" id="KW-1185">Reference proteome</keyword>
<accession>A0AAD9LPQ3</accession>
<dbReference type="AlphaFoldDB" id="A0AAD9LPQ3"/>
<feature type="region of interest" description="Disordered" evidence="1">
    <location>
        <begin position="1"/>
        <end position="29"/>
    </location>
</feature>